<dbReference type="HAMAP" id="MF_00952">
    <property type="entry name" value="Topoisom_1_prok"/>
    <property type="match status" value="1"/>
</dbReference>
<reference evidence="18" key="1">
    <citation type="submission" date="2023-03" db="EMBL/GenBank/DDBJ databases">
        <authorList>
            <person name="Steffen K."/>
            <person name="Cardenas P."/>
        </authorList>
    </citation>
    <scope>NUCLEOTIDE SEQUENCE</scope>
</reference>
<organism evidence="18 19">
    <name type="scientific">Geodia barretti</name>
    <name type="common">Barrett's horny sponge</name>
    <dbReference type="NCBI Taxonomy" id="519541"/>
    <lineage>
        <taxon>Eukaryota</taxon>
        <taxon>Metazoa</taxon>
        <taxon>Porifera</taxon>
        <taxon>Demospongiae</taxon>
        <taxon>Heteroscleromorpha</taxon>
        <taxon>Tetractinellida</taxon>
        <taxon>Astrophorina</taxon>
        <taxon>Geodiidae</taxon>
        <taxon>Geodia</taxon>
    </lineage>
</organism>
<dbReference type="PROSITE" id="PS50880">
    <property type="entry name" value="TOPRIM"/>
    <property type="match status" value="1"/>
</dbReference>
<evidence type="ECO:0000256" key="13">
    <source>
        <dbReference type="ARBA" id="ARBA00032235"/>
    </source>
</evidence>
<dbReference type="InterPro" id="IPR013497">
    <property type="entry name" value="Topo_IA_cen"/>
</dbReference>
<comment type="catalytic activity">
    <reaction evidence="1">
        <text>ATP-independent breakage of single-stranded DNA, followed by passage and rejoining.</text>
        <dbReference type="EC" id="5.6.2.1"/>
    </reaction>
</comment>
<dbReference type="Gene3D" id="1.10.290.10">
    <property type="entry name" value="Topoisomerase I, domain 4"/>
    <property type="match status" value="1"/>
</dbReference>
<evidence type="ECO:0000256" key="7">
    <source>
        <dbReference type="ARBA" id="ARBA00022842"/>
    </source>
</evidence>
<dbReference type="AlphaFoldDB" id="A0AA35S052"/>
<dbReference type="PROSITE" id="PS00396">
    <property type="entry name" value="TOPO_IA_1"/>
    <property type="match status" value="1"/>
</dbReference>
<dbReference type="GO" id="GO:0006265">
    <property type="term" value="P:DNA topological change"/>
    <property type="evidence" value="ECO:0007669"/>
    <property type="project" value="InterPro"/>
</dbReference>
<name>A0AA35S052_GEOBA</name>
<dbReference type="InterPro" id="IPR000380">
    <property type="entry name" value="Topo_IA"/>
</dbReference>
<dbReference type="InterPro" id="IPR034149">
    <property type="entry name" value="TOPRIM_TopoI"/>
</dbReference>
<dbReference type="PROSITE" id="PS52039">
    <property type="entry name" value="TOPO_IA_2"/>
    <property type="match status" value="1"/>
</dbReference>
<dbReference type="Pfam" id="PF01131">
    <property type="entry name" value="Topoisom_bac"/>
    <property type="match status" value="1"/>
</dbReference>
<dbReference type="InterPro" id="IPR013498">
    <property type="entry name" value="Topo_IA_Znf"/>
</dbReference>
<dbReference type="PANTHER" id="PTHR42785">
    <property type="entry name" value="DNA TOPOISOMERASE, TYPE IA, CORE"/>
    <property type="match status" value="1"/>
</dbReference>
<dbReference type="SMART" id="SM00493">
    <property type="entry name" value="TOPRIM"/>
    <property type="match status" value="1"/>
</dbReference>
<keyword evidence="9" id="KW-0238">DNA-binding</keyword>
<dbReference type="InterPro" id="IPR028612">
    <property type="entry name" value="Topoisom_1_IA"/>
</dbReference>
<dbReference type="SMART" id="SM00437">
    <property type="entry name" value="TOP1Ac"/>
    <property type="match status" value="1"/>
</dbReference>
<dbReference type="Pfam" id="PF01751">
    <property type="entry name" value="Toprim"/>
    <property type="match status" value="1"/>
</dbReference>
<feature type="region of interest" description="Disordered" evidence="15">
    <location>
        <begin position="747"/>
        <end position="770"/>
    </location>
</feature>
<evidence type="ECO:0000313" key="19">
    <source>
        <dbReference type="Proteomes" id="UP001174909"/>
    </source>
</evidence>
<evidence type="ECO:0000259" key="16">
    <source>
        <dbReference type="PROSITE" id="PS50880"/>
    </source>
</evidence>
<keyword evidence="19" id="KW-1185">Reference proteome</keyword>
<gene>
    <name evidence="18" type="ORF">GBAR_LOCUS12048</name>
</gene>
<evidence type="ECO:0000259" key="17">
    <source>
        <dbReference type="PROSITE" id="PS52039"/>
    </source>
</evidence>
<dbReference type="InterPro" id="IPR023406">
    <property type="entry name" value="Topo_IA_AS"/>
</dbReference>
<evidence type="ECO:0000256" key="11">
    <source>
        <dbReference type="ARBA" id="ARBA00030003"/>
    </source>
</evidence>
<evidence type="ECO:0000256" key="15">
    <source>
        <dbReference type="SAM" id="MobiDB-lite"/>
    </source>
</evidence>
<dbReference type="GO" id="GO:0003677">
    <property type="term" value="F:DNA binding"/>
    <property type="evidence" value="ECO:0007669"/>
    <property type="project" value="UniProtKB-KW"/>
</dbReference>
<dbReference type="Gene3D" id="3.30.65.10">
    <property type="entry name" value="Bacterial Topoisomerase I, domain 1"/>
    <property type="match status" value="2"/>
</dbReference>
<sequence length="770" mass="86022">MPSSKGKRLVVVESPAKARTVGQILGNKYLVTASMGHVRDLPKSTLGVNTEEDFSPKYLTMKDKRDLVKDLKAAGANASDIFLATDPDREGEAISWHLQAAAGWDKFEKPPKRVVFHEITKQAVEEAFEHPREIDMQLVNAQQARRILDRLVGYEISPLLWLKVKLGLSAGRVQSVTLRMIVDREREIGAFVPQEWWSLEAELHKDTDPSIPSNLFTATLHSRKGSRKLNINDETTARGLEAELKGAAYSVDTVEKKPRRQRPAPPFITSTLQQDAGRKLRFTAQRTMALAQQLYEGLNVGSEGSVGLITYMRTDSVNVADTAVRETRDYIRQRFGKDYTPDKPRAYRTRSKNAQEAHEAIRPTSVGRTPQAMATFLDRDQLRLYTLIWERMVASQMADAVLEATTVEIDARCASSSDSVFRFRATGSVLKFLGFRAVYLEGRDDTAENSENALPELAAGDGLANQKLEASQHFTQPPPKFTEATLIREMEEKGIGRPSTYAPTIATLVEREYVLREQRRLSPTELGCTVTDLLTERFADVMAPEFTAKMEEDLDSVAQGEQDWVPMLRDFYEPFHQAVNLAEQAFTPSCEKCGQPMTMMMGRFGRFLACSGYPECQNTRNMRDTAERPPDEPTDEICEKCERPMVIKTGRYGRFLACTGYNADDNPCDNRRNIVTKSDVPCPKCGGDLVQRRARKSGRPFWGCANYPECEFLVNTEPLPEPCPDCGGMLITAARGRARCSDCKWKGDQPTTTPAEDAAAATPELAGVGD</sequence>
<dbReference type="Proteomes" id="UP001174909">
    <property type="component" value="Unassembled WGS sequence"/>
</dbReference>
<dbReference type="GO" id="GO:0008270">
    <property type="term" value="F:zinc ion binding"/>
    <property type="evidence" value="ECO:0007669"/>
    <property type="project" value="UniProtKB-KW"/>
</dbReference>
<comment type="similarity">
    <text evidence="2">Belongs to the type IA topoisomerase family.</text>
</comment>
<dbReference type="CDD" id="cd03363">
    <property type="entry name" value="TOPRIM_TopoIA_TopoI"/>
    <property type="match status" value="1"/>
</dbReference>
<dbReference type="InterPro" id="IPR006171">
    <property type="entry name" value="TOPRIM_dom"/>
</dbReference>
<evidence type="ECO:0000313" key="18">
    <source>
        <dbReference type="EMBL" id="CAI8020133.1"/>
    </source>
</evidence>
<dbReference type="InterPro" id="IPR003602">
    <property type="entry name" value="Topo_IA_DNA-bd_dom"/>
</dbReference>
<dbReference type="GO" id="GO:0005694">
    <property type="term" value="C:chromosome"/>
    <property type="evidence" value="ECO:0007669"/>
    <property type="project" value="InterPro"/>
</dbReference>
<feature type="region of interest" description="Disordered" evidence="15">
    <location>
        <begin position="341"/>
        <end position="365"/>
    </location>
</feature>
<dbReference type="SUPFAM" id="SSF57783">
    <property type="entry name" value="Zinc beta-ribbon"/>
    <property type="match status" value="3"/>
</dbReference>
<feature type="domain" description="Toprim" evidence="16">
    <location>
        <begin position="7"/>
        <end position="120"/>
    </location>
</feature>
<keyword evidence="8" id="KW-0799">Topoisomerase</keyword>
<evidence type="ECO:0000256" key="4">
    <source>
        <dbReference type="ARBA" id="ARBA00022723"/>
    </source>
</evidence>
<dbReference type="InterPro" id="IPR003601">
    <property type="entry name" value="Topo_IA_2"/>
</dbReference>
<feature type="domain" description="Topo IA-type catalytic" evidence="17">
    <location>
        <begin position="135"/>
        <end position="579"/>
    </location>
</feature>
<evidence type="ECO:0000256" key="3">
    <source>
        <dbReference type="ARBA" id="ARBA00012891"/>
    </source>
</evidence>
<dbReference type="InterPro" id="IPR013826">
    <property type="entry name" value="Topo_IA_cen_sub3"/>
</dbReference>
<dbReference type="PRINTS" id="PR00417">
    <property type="entry name" value="PRTPISMRASEI"/>
</dbReference>
<dbReference type="SMART" id="SM00436">
    <property type="entry name" value="TOP1Bc"/>
    <property type="match status" value="1"/>
</dbReference>
<dbReference type="InterPro" id="IPR013825">
    <property type="entry name" value="Topo_IA_cen_sub2"/>
</dbReference>
<dbReference type="SUPFAM" id="SSF56712">
    <property type="entry name" value="Prokaryotic type I DNA topoisomerase"/>
    <property type="match status" value="1"/>
</dbReference>
<comment type="caution">
    <text evidence="18">The sequence shown here is derived from an EMBL/GenBank/DDBJ whole genome shotgun (WGS) entry which is preliminary data.</text>
</comment>
<dbReference type="InterPro" id="IPR013824">
    <property type="entry name" value="Topo_IA_cen_sub1"/>
</dbReference>
<dbReference type="InterPro" id="IPR005733">
    <property type="entry name" value="TopoI_bac-type"/>
</dbReference>
<evidence type="ECO:0000256" key="12">
    <source>
        <dbReference type="ARBA" id="ARBA00031985"/>
    </source>
</evidence>
<evidence type="ECO:0000256" key="10">
    <source>
        <dbReference type="ARBA" id="ARBA00023235"/>
    </source>
</evidence>
<evidence type="ECO:0000256" key="1">
    <source>
        <dbReference type="ARBA" id="ARBA00000213"/>
    </source>
</evidence>
<dbReference type="GO" id="GO:0003917">
    <property type="term" value="F:DNA topoisomerase type I (single strand cut, ATP-independent) activity"/>
    <property type="evidence" value="ECO:0007669"/>
    <property type="project" value="UniProtKB-EC"/>
</dbReference>
<evidence type="ECO:0000256" key="14">
    <source>
        <dbReference type="ARBA" id="ARBA00032877"/>
    </source>
</evidence>
<keyword evidence="7" id="KW-0460">Magnesium</keyword>
<dbReference type="Gene3D" id="2.70.20.10">
    <property type="entry name" value="Topoisomerase I, domain 3"/>
    <property type="match status" value="1"/>
</dbReference>
<evidence type="ECO:0000256" key="8">
    <source>
        <dbReference type="ARBA" id="ARBA00023029"/>
    </source>
</evidence>
<dbReference type="Gene3D" id="1.10.460.10">
    <property type="entry name" value="Topoisomerase I, domain 2"/>
    <property type="match status" value="1"/>
</dbReference>
<feature type="compositionally biased region" description="Low complexity" evidence="15">
    <location>
        <begin position="750"/>
        <end position="770"/>
    </location>
</feature>
<keyword evidence="6" id="KW-0862">Zinc</keyword>
<dbReference type="PANTHER" id="PTHR42785:SF1">
    <property type="entry name" value="DNA TOPOISOMERASE"/>
    <property type="match status" value="1"/>
</dbReference>
<dbReference type="Pfam" id="PF01396">
    <property type="entry name" value="Zn_ribbon_Top1"/>
    <property type="match status" value="3"/>
</dbReference>
<evidence type="ECO:0000256" key="5">
    <source>
        <dbReference type="ARBA" id="ARBA00022771"/>
    </source>
</evidence>
<dbReference type="Gene3D" id="3.40.50.140">
    <property type="match status" value="1"/>
</dbReference>
<proteinExistence type="inferred from homology"/>
<dbReference type="EC" id="5.6.2.1" evidence="3"/>
<keyword evidence="5" id="KW-0863">Zinc-finger</keyword>
<evidence type="ECO:0000256" key="2">
    <source>
        <dbReference type="ARBA" id="ARBA00009446"/>
    </source>
</evidence>
<protein>
    <recommendedName>
        <fullName evidence="3">DNA topoisomerase</fullName>
        <ecNumber evidence="3">5.6.2.1</ecNumber>
    </recommendedName>
    <alternativeName>
        <fullName evidence="14">Omega-protein</fullName>
    </alternativeName>
    <alternativeName>
        <fullName evidence="13">Relaxing enzyme</fullName>
    </alternativeName>
    <alternativeName>
        <fullName evidence="11">Swivelase</fullName>
    </alternativeName>
    <alternativeName>
        <fullName evidence="12">Untwisting enzyme</fullName>
    </alternativeName>
</protein>
<keyword evidence="4" id="KW-0479">Metal-binding</keyword>
<evidence type="ECO:0000256" key="9">
    <source>
        <dbReference type="ARBA" id="ARBA00023125"/>
    </source>
</evidence>
<dbReference type="EMBL" id="CASHTH010001804">
    <property type="protein sequence ID" value="CAI8020133.1"/>
    <property type="molecule type" value="Genomic_DNA"/>
</dbReference>
<dbReference type="NCBIfam" id="TIGR01051">
    <property type="entry name" value="topA_bact"/>
    <property type="match status" value="1"/>
</dbReference>
<dbReference type="InterPro" id="IPR023405">
    <property type="entry name" value="Topo_IA_core_domain"/>
</dbReference>
<dbReference type="CDD" id="cd00186">
    <property type="entry name" value="TOP1Ac"/>
    <property type="match status" value="1"/>
</dbReference>
<keyword evidence="10" id="KW-0413">Isomerase</keyword>
<accession>A0AA35S052</accession>
<evidence type="ECO:0000256" key="6">
    <source>
        <dbReference type="ARBA" id="ARBA00022833"/>
    </source>
</evidence>